<dbReference type="CDD" id="cd00009">
    <property type="entry name" value="AAA"/>
    <property type="match status" value="1"/>
</dbReference>
<keyword evidence="2" id="KW-0067">ATP-binding</keyword>
<dbReference type="InterPro" id="IPR010524">
    <property type="entry name" value="Sig_transdc_resp-reg_PrpR_N"/>
</dbReference>
<dbReference type="Gene3D" id="3.40.50.10660">
    <property type="entry name" value="PrpR receptor domain-like"/>
    <property type="match status" value="1"/>
</dbReference>
<dbReference type="InterPro" id="IPR003593">
    <property type="entry name" value="AAA+_ATPase"/>
</dbReference>
<dbReference type="InterPro" id="IPR013767">
    <property type="entry name" value="PAS_fold"/>
</dbReference>
<dbReference type="NCBIfam" id="TIGR00229">
    <property type="entry name" value="sensory_box"/>
    <property type="match status" value="1"/>
</dbReference>
<keyword evidence="1" id="KW-0547">Nucleotide-binding</keyword>
<dbReference type="RefSeq" id="WP_413780078.1">
    <property type="nucleotide sequence ID" value="NZ_JAUOZS010000001.1"/>
</dbReference>
<dbReference type="Gene3D" id="3.30.450.20">
    <property type="entry name" value="PAS domain"/>
    <property type="match status" value="1"/>
</dbReference>
<dbReference type="Pfam" id="PF06506">
    <property type="entry name" value="PrpR_N"/>
    <property type="match status" value="1"/>
</dbReference>
<evidence type="ECO:0000256" key="1">
    <source>
        <dbReference type="ARBA" id="ARBA00022741"/>
    </source>
</evidence>
<dbReference type="PROSITE" id="PS50045">
    <property type="entry name" value="SIGMA54_INTERACT_4"/>
    <property type="match status" value="1"/>
</dbReference>
<dbReference type="Gene3D" id="3.40.50.300">
    <property type="entry name" value="P-loop containing nucleotide triphosphate hydrolases"/>
    <property type="match status" value="1"/>
</dbReference>
<reference evidence="5 6" key="1">
    <citation type="submission" date="2023-07" db="EMBL/GenBank/DDBJ databases">
        <title>The novel representative of Negativicutes class, Anaeroselena agilis gen. nov. sp. nov.</title>
        <authorList>
            <person name="Prokofeva M.I."/>
            <person name="Elcheninov A.G."/>
            <person name="Klyukina A."/>
            <person name="Kublanov I.V."/>
            <person name="Frolov E.N."/>
            <person name="Podosokorskaya O.A."/>
        </authorList>
    </citation>
    <scope>NUCLEOTIDE SEQUENCE [LARGE SCALE GENOMIC DNA]</scope>
    <source>
        <strain evidence="5 6">4137-cl</strain>
    </source>
</reference>
<dbReference type="InterPro" id="IPR058031">
    <property type="entry name" value="AAA_lid_NorR"/>
</dbReference>
<dbReference type="InterPro" id="IPR035965">
    <property type="entry name" value="PAS-like_dom_sf"/>
</dbReference>
<dbReference type="InterPro" id="IPR025662">
    <property type="entry name" value="Sigma_54_int_dom_ATP-bd_1"/>
</dbReference>
<evidence type="ECO:0000259" key="3">
    <source>
        <dbReference type="PROSITE" id="PS50045"/>
    </source>
</evidence>
<evidence type="ECO:0000259" key="4">
    <source>
        <dbReference type="PROSITE" id="PS50112"/>
    </source>
</evidence>
<dbReference type="PROSITE" id="PS00675">
    <property type="entry name" value="SIGMA54_INTERACT_1"/>
    <property type="match status" value="1"/>
</dbReference>
<dbReference type="SUPFAM" id="SSF159800">
    <property type="entry name" value="PrpR receptor domain-like"/>
    <property type="match status" value="1"/>
</dbReference>
<evidence type="ECO:0000256" key="2">
    <source>
        <dbReference type="ARBA" id="ARBA00022840"/>
    </source>
</evidence>
<dbReference type="SUPFAM" id="SSF55785">
    <property type="entry name" value="PYP-like sensor domain (PAS domain)"/>
    <property type="match status" value="1"/>
</dbReference>
<dbReference type="InterPro" id="IPR002078">
    <property type="entry name" value="Sigma_54_int"/>
</dbReference>
<dbReference type="InterPro" id="IPR027417">
    <property type="entry name" value="P-loop_NTPase"/>
</dbReference>
<dbReference type="Gene3D" id="1.10.8.60">
    <property type="match status" value="1"/>
</dbReference>
<accession>A0ABU3NYR1</accession>
<dbReference type="CDD" id="cd00130">
    <property type="entry name" value="PAS"/>
    <property type="match status" value="1"/>
</dbReference>
<dbReference type="PANTHER" id="PTHR32071">
    <property type="entry name" value="TRANSCRIPTIONAL REGULATORY PROTEIN"/>
    <property type="match status" value="1"/>
</dbReference>
<dbReference type="SMART" id="SM00382">
    <property type="entry name" value="AAA"/>
    <property type="match status" value="1"/>
</dbReference>
<gene>
    <name evidence="5" type="ORF">Q4T40_09980</name>
</gene>
<dbReference type="Pfam" id="PF25601">
    <property type="entry name" value="AAA_lid_14"/>
    <property type="match status" value="1"/>
</dbReference>
<dbReference type="Gene3D" id="3.40.50.2300">
    <property type="match status" value="1"/>
</dbReference>
<dbReference type="InterPro" id="IPR000014">
    <property type="entry name" value="PAS"/>
</dbReference>
<dbReference type="Pfam" id="PF00989">
    <property type="entry name" value="PAS"/>
    <property type="match status" value="1"/>
</dbReference>
<feature type="domain" description="Sigma-54 factor interaction" evidence="3">
    <location>
        <begin position="330"/>
        <end position="559"/>
    </location>
</feature>
<name>A0ABU3NYR1_9FIRM</name>
<comment type="caution">
    <text evidence="5">The sequence shown here is derived from an EMBL/GenBank/DDBJ whole genome shotgun (WGS) entry which is preliminary data.</text>
</comment>
<feature type="domain" description="PAS" evidence="4">
    <location>
        <begin position="201"/>
        <end position="252"/>
    </location>
</feature>
<evidence type="ECO:0000313" key="5">
    <source>
        <dbReference type="EMBL" id="MDT8901570.1"/>
    </source>
</evidence>
<dbReference type="EMBL" id="JAUOZS010000001">
    <property type="protein sequence ID" value="MDT8901570.1"/>
    <property type="molecule type" value="Genomic_DNA"/>
</dbReference>
<keyword evidence="6" id="KW-1185">Reference proteome</keyword>
<evidence type="ECO:0000313" key="6">
    <source>
        <dbReference type="Proteomes" id="UP001254848"/>
    </source>
</evidence>
<sequence>MNIKMWIITPFVSMQAVAEQVVAERARELANCDIVVSTSHCDISGFQDSLVELRKAQEWGAEVIVSRGGTAAYIAEHTDIPVVEIEVTALDMLRAFNKAGKDASTIGLAGFRNVIYECESLYDFLGTQLRLVTILDDCDDAGMRQAVDEGIQILVGDALAIRFANTAGISCILIESGKASIYKAIREAESVVRVRRREQARTEMLRTIIDSSTDGIVAVDEAARITLFNKAAEDIFGFGQEQAAGRPVADVIPNTRLPHVLSTGEAEIGELQIIGKRQIATKRIPIRTGDQVTGVVATFQEVSQLQKFEQSIRRKLYDKGLTARFHLDQIVGDSPALSKAKELARTYAATDSTVMITGETGTGKELFAQGIHNLSPRRAAPFVAVNCAALPESLLESELFGYEEGAFSGARKGGKIGLVELAHRGTLFLDEIGEMPLALQTRILRMIQEKEVMRLGGDRINMVNVRILVAANQDLTRLVAMNRFREDLFYRLNVLPLQLPPLRERPEDIGCLAEHFARSLAVHRRPAKRFTPEAIEALREYPWFGNVRELANVVERLVLLSPGAEIGRQEVAAVLSVPAKQARVTRPTAGDAWPLVEEYRKLGMGARKIARALAQQGYDIKYYQVAYRLDKAKNR</sequence>
<dbReference type="SMART" id="SM00091">
    <property type="entry name" value="PAS"/>
    <property type="match status" value="1"/>
</dbReference>
<dbReference type="SUPFAM" id="SSF52540">
    <property type="entry name" value="P-loop containing nucleoside triphosphate hydrolases"/>
    <property type="match status" value="1"/>
</dbReference>
<protein>
    <submittedName>
        <fullName evidence="5">Sigma 54-interacting transcriptional regulator</fullName>
    </submittedName>
</protein>
<dbReference type="Proteomes" id="UP001254848">
    <property type="component" value="Unassembled WGS sequence"/>
</dbReference>
<dbReference type="PROSITE" id="PS50112">
    <property type="entry name" value="PAS"/>
    <property type="match status" value="1"/>
</dbReference>
<dbReference type="Pfam" id="PF00158">
    <property type="entry name" value="Sigma54_activat"/>
    <property type="match status" value="1"/>
</dbReference>
<organism evidence="5 6">
    <name type="scientific">Anaeroselena agilis</name>
    <dbReference type="NCBI Taxonomy" id="3063788"/>
    <lineage>
        <taxon>Bacteria</taxon>
        <taxon>Bacillati</taxon>
        <taxon>Bacillota</taxon>
        <taxon>Negativicutes</taxon>
        <taxon>Acetonemataceae</taxon>
        <taxon>Anaeroselena</taxon>
    </lineage>
</organism>
<proteinExistence type="predicted"/>